<dbReference type="GO" id="GO:1990112">
    <property type="term" value="C:RQC complex"/>
    <property type="evidence" value="ECO:0007669"/>
    <property type="project" value="TreeGrafter"/>
</dbReference>
<dbReference type="Proteomes" id="UP000274504">
    <property type="component" value="Unassembled WGS sequence"/>
</dbReference>
<evidence type="ECO:0000313" key="5">
    <source>
        <dbReference type="Proteomes" id="UP000321570"/>
    </source>
</evidence>
<dbReference type="STRING" id="6216.A0A0R3SHY6"/>
<organism evidence="6">
    <name type="scientific">Hymenolepis diminuta</name>
    <name type="common">Rat tapeworm</name>
    <dbReference type="NCBI Taxonomy" id="6216"/>
    <lineage>
        <taxon>Eukaryota</taxon>
        <taxon>Metazoa</taxon>
        <taxon>Spiralia</taxon>
        <taxon>Lophotrochozoa</taxon>
        <taxon>Platyhelminthes</taxon>
        <taxon>Cestoda</taxon>
        <taxon>Eucestoda</taxon>
        <taxon>Cyclophyllidea</taxon>
        <taxon>Hymenolepididae</taxon>
        <taxon>Hymenolepis</taxon>
    </lineage>
</organism>
<protein>
    <submittedName>
        <fullName evidence="6">Transcription factor 25</fullName>
    </submittedName>
</protein>
<feature type="compositionally biased region" description="Acidic residues" evidence="1">
    <location>
        <begin position="14"/>
        <end position="26"/>
    </location>
</feature>
<proteinExistence type="predicted"/>
<dbReference type="InterPro" id="IPR006994">
    <property type="entry name" value="TCF25/Rqc1"/>
</dbReference>
<evidence type="ECO:0000313" key="6">
    <source>
        <dbReference type="WBParaSite" id="HDID_0000455101-mRNA-1"/>
    </source>
</evidence>
<dbReference type="PANTHER" id="PTHR22684:SF0">
    <property type="entry name" value="RIBOSOME QUALITY CONTROL COMPLEX SUBUNIT TCF25"/>
    <property type="match status" value="1"/>
</dbReference>
<dbReference type="Proteomes" id="UP000321570">
    <property type="component" value="Unassembled WGS sequence"/>
</dbReference>
<dbReference type="PANTHER" id="PTHR22684">
    <property type="entry name" value="NULP1-RELATED"/>
    <property type="match status" value="1"/>
</dbReference>
<evidence type="ECO:0000256" key="1">
    <source>
        <dbReference type="SAM" id="MobiDB-lite"/>
    </source>
</evidence>
<gene>
    <name evidence="2" type="ORF">HDID_LOCUS4549</name>
    <name evidence="3" type="ORF">WMSIL1_LOCUS4940</name>
</gene>
<feature type="compositionally biased region" description="Basic residues" evidence="1">
    <location>
        <begin position="68"/>
        <end position="82"/>
    </location>
</feature>
<feature type="region of interest" description="Disordered" evidence="1">
    <location>
        <begin position="540"/>
        <end position="561"/>
    </location>
</feature>
<evidence type="ECO:0000313" key="4">
    <source>
        <dbReference type="Proteomes" id="UP000274504"/>
    </source>
</evidence>
<name>A0A0R3SHY6_HYMDI</name>
<feature type="region of interest" description="Disordered" evidence="1">
    <location>
        <begin position="602"/>
        <end position="627"/>
    </location>
</feature>
<dbReference type="EMBL" id="UYSG01001795">
    <property type="protein sequence ID" value="VDL51192.1"/>
    <property type="molecule type" value="Genomic_DNA"/>
</dbReference>
<reference evidence="6" key="1">
    <citation type="submission" date="2017-02" db="UniProtKB">
        <authorList>
            <consortium name="WormBaseParasite"/>
        </authorList>
    </citation>
    <scope>IDENTIFICATION</scope>
</reference>
<accession>A0A0R3SHY6</accession>
<keyword evidence="5" id="KW-1185">Reference proteome</keyword>
<reference evidence="3 5" key="3">
    <citation type="submission" date="2019-07" db="EMBL/GenBank/DDBJ databases">
        <authorList>
            <person name="Jastrzebski P J."/>
            <person name="Paukszto L."/>
            <person name="Jastrzebski P J."/>
        </authorList>
    </citation>
    <scope>NUCLEOTIDE SEQUENCE [LARGE SCALE GENOMIC DNA]</scope>
    <source>
        <strain evidence="3 5">WMS-il1</strain>
    </source>
</reference>
<evidence type="ECO:0000313" key="2">
    <source>
        <dbReference type="EMBL" id="VDL51192.1"/>
    </source>
</evidence>
<reference evidence="2 4" key="2">
    <citation type="submission" date="2018-11" db="EMBL/GenBank/DDBJ databases">
        <authorList>
            <consortium name="Pathogen Informatics"/>
        </authorList>
    </citation>
    <scope>NUCLEOTIDE SEQUENCE [LARGE SCALE GENOMIC DNA]</scope>
</reference>
<dbReference type="AlphaFoldDB" id="A0A0R3SHY6"/>
<dbReference type="WBParaSite" id="HDID_0000455101-mRNA-1">
    <property type="protein sequence ID" value="HDID_0000455101-mRNA-1"/>
    <property type="gene ID" value="HDID_0000455101"/>
</dbReference>
<feature type="compositionally biased region" description="Acidic residues" evidence="1">
    <location>
        <begin position="602"/>
        <end position="616"/>
    </location>
</feature>
<dbReference type="EMBL" id="CABIJS010000144">
    <property type="protein sequence ID" value="VUZ44630.1"/>
    <property type="molecule type" value="Genomic_DNA"/>
</dbReference>
<evidence type="ECO:0000313" key="3">
    <source>
        <dbReference type="EMBL" id="VUZ44630.1"/>
    </source>
</evidence>
<sequence>MSSRVFKKVLASENPEEIGDGEDSDEIVSRPKQSVFSMFDVSTLPEPTVSSSDDKSEQEAQPKPSQSTKRRKNRKRKNKNKPSSKSEPTDDDAILEAAQKSYAQAGTPKQTGSLAVRSELLSVNRKFLDYKAELSRKFGSSATENRRCNPLPFGQLVRSNLNWPSFERCGLAMKQCDDGSFAFTHDKEYVKQQKAFYVLQDALDPQTLSMFLSKAPYHVDTLLSLSDYLMHQDQSEVAIDFLERALYACQVTFHLGFSFSSASSCHLDYRIQENRSLFVALFRYIFYASSRSCYRSALEYCKALLLLNSEADPLAIILAVDFFAISAEDYEFLIELYEAWNPKRNLYLFPNFAFSIPLARWSQINRQRKRKQPDNVKDPEAIDKMLQDALIMFPGFLPRLMKHTKVGGTNNLDKSELFGKEIRLTESEYLGRLLDLYVSQAHYHWQEPDVLLWLETNVEKVLQLVEPTIVDPANPSVQIPNPSPDKRLRTYSAKRKRLYNEPPRNVLRHLFLRELQDAPPLVPPEFANKQIYPLDPFPPADGINTYDPEAERQNGQPTEGGLAGFLSNFFATLWPSIPAEQQDVDHLNAILGQFGLEVALDELADTEPESDEEEYSDSNYPNAYEFD</sequence>
<feature type="region of interest" description="Disordered" evidence="1">
    <location>
        <begin position="1"/>
        <end position="92"/>
    </location>
</feature>
<dbReference type="OrthoDB" id="205993at2759"/>
<dbReference type="Pfam" id="PF04910">
    <property type="entry name" value="Tcf25"/>
    <property type="match status" value="1"/>
</dbReference>